<keyword evidence="1" id="KW-1133">Transmembrane helix</keyword>
<feature type="transmembrane region" description="Helical" evidence="1">
    <location>
        <begin position="12"/>
        <end position="36"/>
    </location>
</feature>
<feature type="transmembrane region" description="Helical" evidence="1">
    <location>
        <begin position="218"/>
        <end position="238"/>
    </location>
</feature>
<comment type="caution">
    <text evidence="2">The sequence shown here is derived from an EMBL/GenBank/DDBJ whole genome shotgun (WGS) entry which is preliminary data.</text>
</comment>
<dbReference type="PANTHER" id="PTHR34219:SF5">
    <property type="entry name" value="BLR4505 PROTEIN"/>
    <property type="match status" value="1"/>
</dbReference>
<evidence type="ECO:0000256" key="1">
    <source>
        <dbReference type="SAM" id="Phobius"/>
    </source>
</evidence>
<reference evidence="2" key="1">
    <citation type="submission" date="2022-01" db="EMBL/GenBank/DDBJ databases">
        <authorList>
            <person name="Karlyshev A.V."/>
            <person name="Jaspars M."/>
        </authorList>
    </citation>
    <scope>NUCLEOTIDE SEQUENCE</scope>
    <source>
        <strain evidence="2">AGSA3-2</strain>
    </source>
</reference>
<feature type="transmembrane region" description="Helical" evidence="1">
    <location>
        <begin position="153"/>
        <end position="174"/>
    </location>
</feature>
<name>A0A9Q3W4I3_9GAMM</name>
<dbReference type="Proteomes" id="UP001107961">
    <property type="component" value="Unassembled WGS sequence"/>
</dbReference>
<keyword evidence="3" id="KW-1185">Reference proteome</keyword>
<organism evidence="2 3">
    <name type="scientific">Alloalcanivorax xenomutans</name>
    <dbReference type="NCBI Taxonomy" id="1094342"/>
    <lineage>
        <taxon>Bacteria</taxon>
        <taxon>Pseudomonadati</taxon>
        <taxon>Pseudomonadota</taxon>
        <taxon>Gammaproteobacteria</taxon>
        <taxon>Oceanospirillales</taxon>
        <taxon>Alcanivoracaceae</taxon>
        <taxon>Alloalcanivorax</taxon>
    </lineage>
</organism>
<dbReference type="RefSeq" id="WP_233925774.1">
    <property type="nucleotide sequence ID" value="NZ_JAJVKT010000009.1"/>
</dbReference>
<evidence type="ECO:0000313" key="3">
    <source>
        <dbReference type="Proteomes" id="UP001107961"/>
    </source>
</evidence>
<accession>A0A9Q3W4I3</accession>
<dbReference type="PANTHER" id="PTHR34219">
    <property type="entry name" value="IRON-REGULATED INNER MEMBRANE PROTEIN-RELATED"/>
    <property type="match status" value="1"/>
</dbReference>
<sequence length="400" mass="45096">MTVRRRFVVLHRYIGLVMSGFLIIAGLTGALLVWYYELDALINPDLLRVEPPHAHSEPLSPFVLREKVDAAFPSATVNWMMLAPPDAHSPVRFFIAQEPGTVALPIDEVFVDPYSGNILGGRLWGDITQGVTNLMPFVHRLHHSLALGTLGTWAFGIVSLLWILDCFIGAWLTFPPPQSPNGPPRPRRFWKRWAQAWKIRWRGGSYKRHFDLHRAGGLWPWALLLVFAWSSVAMNLYAEVYRPTTEMFLAFQEDPLADVPAQESPSRHPHIGWEQGFQIAKQRLETLASNQGFSVKAVERFAYLPDKNALKLMARTGSDINQRFGETWVYVDATTGSPLGHYLPTGEASGDTLTTWLTTLHIAALGGLPYRIAVTLLGLVIVMLSVTGVMIWWRKRKARR</sequence>
<dbReference type="EMBL" id="JAJVKT010000009">
    <property type="protein sequence ID" value="MCE7508854.1"/>
    <property type="molecule type" value="Genomic_DNA"/>
</dbReference>
<keyword evidence="1" id="KW-0812">Transmembrane</keyword>
<evidence type="ECO:0000313" key="2">
    <source>
        <dbReference type="EMBL" id="MCE7508854.1"/>
    </source>
</evidence>
<gene>
    <name evidence="2" type="ORF">LZG35_09420</name>
</gene>
<keyword evidence="1" id="KW-0472">Membrane</keyword>
<feature type="transmembrane region" description="Helical" evidence="1">
    <location>
        <begin position="370"/>
        <end position="393"/>
    </location>
</feature>
<proteinExistence type="predicted"/>
<protein>
    <submittedName>
        <fullName evidence="2">PepSY domain-containing protein</fullName>
    </submittedName>
</protein>
<dbReference type="AlphaFoldDB" id="A0A9Q3W4I3"/>
<dbReference type="InterPro" id="IPR005625">
    <property type="entry name" value="PepSY-ass_TM"/>
</dbReference>
<dbReference type="Pfam" id="PF03929">
    <property type="entry name" value="PepSY_TM"/>
    <property type="match status" value="1"/>
</dbReference>